<evidence type="ECO:0000313" key="3">
    <source>
        <dbReference type="Proteomes" id="UP000265520"/>
    </source>
</evidence>
<feature type="non-terminal residue" evidence="2">
    <location>
        <position position="45"/>
    </location>
</feature>
<proteinExistence type="predicted"/>
<dbReference type="Proteomes" id="UP000265520">
    <property type="component" value="Unassembled WGS sequence"/>
</dbReference>
<evidence type="ECO:0000313" key="2">
    <source>
        <dbReference type="EMBL" id="MCI93530.1"/>
    </source>
</evidence>
<dbReference type="EMBL" id="LXQA011331670">
    <property type="protein sequence ID" value="MCI93530.1"/>
    <property type="molecule type" value="Genomic_DNA"/>
</dbReference>
<sequence length="45" mass="4900">MKHKGKAAAGKGKAPTPNARAPLMTTKWAGGRIDECPVLQRRSRR</sequence>
<keyword evidence="3" id="KW-1185">Reference proteome</keyword>
<feature type="region of interest" description="Disordered" evidence="1">
    <location>
        <begin position="1"/>
        <end position="28"/>
    </location>
</feature>
<name>A0A392W4F6_9FABA</name>
<accession>A0A392W4F6</accession>
<dbReference type="AlphaFoldDB" id="A0A392W4F6"/>
<evidence type="ECO:0000256" key="1">
    <source>
        <dbReference type="SAM" id="MobiDB-lite"/>
    </source>
</evidence>
<comment type="caution">
    <text evidence="2">The sequence shown here is derived from an EMBL/GenBank/DDBJ whole genome shotgun (WGS) entry which is preliminary data.</text>
</comment>
<reference evidence="2 3" key="1">
    <citation type="journal article" date="2018" name="Front. Plant Sci.">
        <title>Red Clover (Trifolium pratense) and Zigzag Clover (T. medium) - A Picture of Genomic Similarities and Differences.</title>
        <authorList>
            <person name="Dluhosova J."/>
            <person name="Istvanek J."/>
            <person name="Nedelnik J."/>
            <person name="Repkova J."/>
        </authorList>
    </citation>
    <scope>NUCLEOTIDE SEQUENCE [LARGE SCALE GENOMIC DNA]</scope>
    <source>
        <strain evidence="3">cv. 10/8</strain>
        <tissue evidence="2">Leaf</tissue>
    </source>
</reference>
<protein>
    <submittedName>
        <fullName evidence="2">Uncharacterized protein</fullName>
    </submittedName>
</protein>
<organism evidence="2 3">
    <name type="scientific">Trifolium medium</name>
    <dbReference type="NCBI Taxonomy" id="97028"/>
    <lineage>
        <taxon>Eukaryota</taxon>
        <taxon>Viridiplantae</taxon>
        <taxon>Streptophyta</taxon>
        <taxon>Embryophyta</taxon>
        <taxon>Tracheophyta</taxon>
        <taxon>Spermatophyta</taxon>
        <taxon>Magnoliopsida</taxon>
        <taxon>eudicotyledons</taxon>
        <taxon>Gunneridae</taxon>
        <taxon>Pentapetalae</taxon>
        <taxon>rosids</taxon>
        <taxon>fabids</taxon>
        <taxon>Fabales</taxon>
        <taxon>Fabaceae</taxon>
        <taxon>Papilionoideae</taxon>
        <taxon>50 kb inversion clade</taxon>
        <taxon>NPAAA clade</taxon>
        <taxon>Hologalegina</taxon>
        <taxon>IRL clade</taxon>
        <taxon>Trifolieae</taxon>
        <taxon>Trifolium</taxon>
    </lineage>
</organism>